<gene>
    <name evidence="2" type="ordered locus">Runsl_5581</name>
</gene>
<dbReference type="InterPro" id="IPR021474">
    <property type="entry name" value="DUF3127"/>
</dbReference>
<evidence type="ECO:0000313" key="2">
    <source>
        <dbReference type="EMBL" id="AEI51871.1"/>
    </source>
</evidence>
<evidence type="ECO:0008006" key="4">
    <source>
        <dbReference type="Google" id="ProtNLM"/>
    </source>
</evidence>
<dbReference type="Proteomes" id="UP000000493">
    <property type="component" value="Chromosome"/>
</dbReference>
<reference evidence="2 3" key="2">
    <citation type="journal article" date="2012" name="Stand. Genomic Sci.">
        <title>Complete genome sequence of the aquatic bacterium Runella slithyformis type strain (LSU 4(T)).</title>
        <authorList>
            <person name="Copeland A."/>
            <person name="Zhang X."/>
            <person name="Misra M."/>
            <person name="Lapidus A."/>
            <person name="Nolan M."/>
            <person name="Lucas S."/>
            <person name="Deshpande S."/>
            <person name="Cheng J.F."/>
            <person name="Tapia R."/>
            <person name="Goodwin L.A."/>
            <person name="Pitluck S."/>
            <person name="Liolios K."/>
            <person name="Pagani I."/>
            <person name="Ivanova N."/>
            <person name="Mikhailova N."/>
            <person name="Pati A."/>
            <person name="Chen A."/>
            <person name="Palaniappan K."/>
            <person name="Land M."/>
            <person name="Hauser L."/>
            <person name="Pan C."/>
            <person name="Jeffries C.D."/>
            <person name="Detter J.C."/>
            <person name="Brambilla E.M."/>
            <person name="Rohde M."/>
            <person name="Djao O.D."/>
            <person name="Goker M."/>
            <person name="Sikorski J."/>
            <person name="Tindall B.J."/>
            <person name="Woyke T."/>
            <person name="Bristow J."/>
            <person name="Eisen J.A."/>
            <person name="Markowitz V."/>
            <person name="Hugenholtz P."/>
            <person name="Kyrpides N.C."/>
            <person name="Klenk H.P."/>
            <person name="Mavromatis K."/>
        </authorList>
    </citation>
    <scope>NUCLEOTIDE SEQUENCE [LARGE SCALE GENOMIC DNA]</scope>
    <source>
        <strain evidence="3">ATCC 29530 / DSM 19594 / LMG 11500 / NCIMB 11436 / LSU 4</strain>
    </source>
</reference>
<feature type="region of interest" description="Disordered" evidence="1">
    <location>
        <begin position="93"/>
        <end position="128"/>
    </location>
</feature>
<dbReference type="EMBL" id="CP002859">
    <property type="protein sequence ID" value="AEI51871.1"/>
    <property type="molecule type" value="Genomic_DNA"/>
</dbReference>
<feature type="compositionally biased region" description="Polar residues" evidence="1">
    <location>
        <begin position="109"/>
        <end position="120"/>
    </location>
</feature>
<accession>A0A7U3ZR85</accession>
<keyword evidence="3" id="KW-1185">Reference proteome</keyword>
<name>A0A7U3ZR85_RUNSL</name>
<reference evidence="3" key="1">
    <citation type="submission" date="2011-06" db="EMBL/GenBank/DDBJ databases">
        <title>The complete genome of chromosome of Runella slithyformis DSM 19594.</title>
        <authorList>
            <consortium name="US DOE Joint Genome Institute (JGI-PGF)"/>
            <person name="Lucas S."/>
            <person name="Han J."/>
            <person name="Lapidus A."/>
            <person name="Bruce D."/>
            <person name="Goodwin L."/>
            <person name="Pitluck S."/>
            <person name="Peters L."/>
            <person name="Kyrpides N."/>
            <person name="Mavromatis K."/>
            <person name="Ivanova N."/>
            <person name="Ovchinnikova G."/>
            <person name="Zhang X."/>
            <person name="Misra M."/>
            <person name="Detter J.C."/>
            <person name="Tapia R."/>
            <person name="Han C."/>
            <person name="Land M."/>
            <person name="Hauser L."/>
            <person name="Markowitz V."/>
            <person name="Cheng J.-F."/>
            <person name="Hugenholtz P."/>
            <person name="Woyke T."/>
            <person name="Wu D."/>
            <person name="Tindall B."/>
            <person name="Faehrich R."/>
            <person name="Brambilla E."/>
            <person name="Klenk H.-P."/>
            <person name="Eisen J.A."/>
        </authorList>
    </citation>
    <scope>NUCLEOTIDE SEQUENCE [LARGE SCALE GENOMIC DNA]</scope>
    <source>
        <strain evidence="3">ATCC 29530 / DSM 19594 / LMG 11500 / NCIMB 11436 / LSU 4</strain>
    </source>
</reference>
<dbReference type="Pfam" id="PF11325">
    <property type="entry name" value="DUF3127"/>
    <property type="match status" value="1"/>
</dbReference>
<sequence>MDIKGRVIQLLALQTGEGKNGTWKKQDFVIETDGQYPKKICISAWGDKINESALQVGNEVNVSFDVESREYNGRWYTDVKAWKIDALGAGGYEAAPVSSGSGTGSTSTRPTTELPSTFQSGDEDNLPF</sequence>
<organism evidence="2 3">
    <name type="scientific">Runella slithyformis (strain ATCC 29530 / DSM 19594 / LMG 11500 / NCIMB 11436 / LSU 4)</name>
    <dbReference type="NCBI Taxonomy" id="761193"/>
    <lineage>
        <taxon>Bacteria</taxon>
        <taxon>Pseudomonadati</taxon>
        <taxon>Bacteroidota</taxon>
        <taxon>Cytophagia</taxon>
        <taxon>Cytophagales</taxon>
        <taxon>Spirosomataceae</taxon>
        <taxon>Runella</taxon>
    </lineage>
</organism>
<dbReference type="RefSeq" id="WP_013931137.1">
    <property type="nucleotide sequence ID" value="NC_015703.1"/>
</dbReference>
<evidence type="ECO:0000256" key="1">
    <source>
        <dbReference type="SAM" id="MobiDB-lite"/>
    </source>
</evidence>
<evidence type="ECO:0000313" key="3">
    <source>
        <dbReference type="Proteomes" id="UP000000493"/>
    </source>
</evidence>
<feature type="compositionally biased region" description="Low complexity" evidence="1">
    <location>
        <begin position="98"/>
        <end position="108"/>
    </location>
</feature>
<proteinExistence type="predicted"/>
<dbReference type="AlphaFoldDB" id="A0A7U3ZR85"/>
<protein>
    <recommendedName>
        <fullName evidence="4">DUF3127 domain-containing protein</fullName>
    </recommendedName>
</protein>
<dbReference type="KEGG" id="rsi:Runsl_5581"/>